<accession>A0A7D8V3Q8</accession>
<dbReference type="CDD" id="cd00448">
    <property type="entry name" value="YjgF_YER057c_UK114_family"/>
    <property type="match status" value="1"/>
</dbReference>
<dbReference type="Gene3D" id="3.30.1330.40">
    <property type="entry name" value="RutC-like"/>
    <property type="match status" value="1"/>
</dbReference>
<sequence>MPNANKNVITAAGSAPIFSSAIRSGDKVYLAGLVGVGADGKLVSGGVQAETVQALKNATERLSHAGLDLSDVISVTIYVNDYANNIGPLNEVYPAQFPADVGLPVRTAIGVAALPLNAAAEFQIVSAVRRVAEAAGRGLRASERLR</sequence>
<reference evidence="1 2" key="1">
    <citation type="journal article" date="2019" name="PLoS Genet.">
        <title>Convergent evolution of linked mating-type loci in basidiomycete fungi.</title>
        <authorList>
            <person name="Sun S."/>
            <person name="Coelho M.A."/>
            <person name="Heitman J."/>
            <person name="Nowrousian M."/>
        </authorList>
    </citation>
    <scope>NUCLEOTIDE SEQUENCE [LARGE SCALE GENOMIC DNA]</scope>
    <source>
        <strain evidence="1 2">CBS 4282</strain>
    </source>
</reference>
<dbReference type="PANTHER" id="PTHR11803:SF42">
    <property type="entry name" value="MMF1"/>
    <property type="match status" value="1"/>
</dbReference>
<dbReference type="Pfam" id="PF01042">
    <property type="entry name" value="Ribonuc_L-PSP"/>
    <property type="match status" value="1"/>
</dbReference>
<dbReference type="EMBL" id="QKWK01000001">
    <property type="protein sequence ID" value="TXT15512.1"/>
    <property type="molecule type" value="Genomic_DNA"/>
</dbReference>
<dbReference type="InterPro" id="IPR035959">
    <property type="entry name" value="RutC-like_sf"/>
</dbReference>
<evidence type="ECO:0000313" key="2">
    <source>
        <dbReference type="Proteomes" id="UP000473826"/>
    </source>
</evidence>
<protein>
    <submittedName>
        <fullName evidence="1">Uncharacterized protein</fullName>
    </submittedName>
</protein>
<proteinExistence type="predicted"/>
<dbReference type="SUPFAM" id="SSF55298">
    <property type="entry name" value="YjgF-like"/>
    <property type="match status" value="1"/>
</dbReference>
<dbReference type="Proteomes" id="UP000473826">
    <property type="component" value="Unassembled WGS sequence"/>
</dbReference>
<dbReference type="PANTHER" id="PTHR11803">
    <property type="entry name" value="2-IMINOBUTANOATE/2-IMINOPROPANOATE DEAMINASE RIDA"/>
    <property type="match status" value="1"/>
</dbReference>
<dbReference type="GO" id="GO:0005829">
    <property type="term" value="C:cytosol"/>
    <property type="evidence" value="ECO:0007669"/>
    <property type="project" value="TreeGrafter"/>
</dbReference>
<dbReference type="AlphaFoldDB" id="A0A7D8V3Q8"/>
<dbReference type="InterPro" id="IPR006175">
    <property type="entry name" value="YjgF/YER057c/UK114"/>
</dbReference>
<dbReference type="OrthoDB" id="309640at2759"/>
<dbReference type="GO" id="GO:0019239">
    <property type="term" value="F:deaminase activity"/>
    <property type="evidence" value="ECO:0007669"/>
    <property type="project" value="TreeGrafter"/>
</dbReference>
<comment type="caution">
    <text evidence="1">The sequence shown here is derived from an EMBL/GenBank/DDBJ whole genome shotgun (WGS) entry which is preliminary data.</text>
</comment>
<gene>
    <name evidence="1" type="ORF">VHUM_00015</name>
</gene>
<dbReference type="GO" id="GO:0005739">
    <property type="term" value="C:mitochondrion"/>
    <property type="evidence" value="ECO:0007669"/>
    <property type="project" value="TreeGrafter"/>
</dbReference>
<keyword evidence="2" id="KW-1185">Reference proteome</keyword>
<name>A0A7D8V3Q8_VANHU</name>
<evidence type="ECO:0000313" key="1">
    <source>
        <dbReference type="EMBL" id="TXT15512.1"/>
    </source>
</evidence>
<organism evidence="1 2">
    <name type="scientific">Vanrija humicola</name>
    <name type="common">Yeast</name>
    <name type="synonym">Cryptococcus humicola</name>
    <dbReference type="NCBI Taxonomy" id="5417"/>
    <lineage>
        <taxon>Eukaryota</taxon>
        <taxon>Fungi</taxon>
        <taxon>Dikarya</taxon>
        <taxon>Basidiomycota</taxon>
        <taxon>Agaricomycotina</taxon>
        <taxon>Tremellomycetes</taxon>
        <taxon>Trichosporonales</taxon>
        <taxon>Trichosporonaceae</taxon>
        <taxon>Vanrija</taxon>
    </lineage>
</organism>